<dbReference type="InterPro" id="IPR003591">
    <property type="entry name" value="Leu-rich_rpt_typical-subtyp"/>
</dbReference>
<dbReference type="eggNOG" id="COG4886">
    <property type="taxonomic scope" value="Bacteria"/>
</dbReference>
<dbReference type="SMART" id="SM00369">
    <property type="entry name" value="LRR_TYP"/>
    <property type="match status" value="4"/>
</dbReference>
<accession>C5S2U0</accession>
<dbReference type="Gene3D" id="3.80.10.10">
    <property type="entry name" value="Ribonuclease Inhibitor"/>
    <property type="match status" value="1"/>
</dbReference>
<dbReference type="PROSITE" id="PS51450">
    <property type="entry name" value="LRR"/>
    <property type="match status" value="4"/>
</dbReference>
<dbReference type="PANTHER" id="PTHR46652:SF3">
    <property type="entry name" value="LEUCINE-RICH REPEAT-CONTAINING PROTEIN 9"/>
    <property type="match status" value="1"/>
</dbReference>
<protein>
    <submittedName>
        <fullName evidence="3">Leucine-rich repeat-containing protein</fullName>
    </submittedName>
</protein>
<dbReference type="AlphaFoldDB" id="C5S2U0"/>
<dbReference type="Pfam" id="PF12799">
    <property type="entry name" value="LRR_4"/>
    <property type="match status" value="3"/>
</dbReference>
<evidence type="ECO:0000313" key="3">
    <source>
        <dbReference type="EMBL" id="EER46695.1"/>
    </source>
</evidence>
<evidence type="ECO:0000313" key="4">
    <source>
        <dbReference type="Proteomes" id="UP000005532"/>
    </source>
</evidence>
<dbReference type="RefSeq" id="WP_005824535.1">
    <property type="nucleotide sequence ID" value="NZ_ACQL01000101.1"/>
</dbReference>
<evidence type="ECO:0000256" key="2">
    <source>
        <dbReference type="ARBA" id="ARBA00022737"/>
    </source>
</evidence>
<organism evidence="3 4">
    <name type="scientific">Actinobacillus minor NM305</name>
    <dbReference type="NCBI Taxonomy" id="637911"/>
    <lineage>
        <taxon>Bacteria</taxon>
        <taxon>Pseudomonadati</taxon>
        <taxon>Pseudomonadota</taxon>
        <taxon>Gammaproteobacteria</taxon>
        <taxon>Pasteurellales</taxon>
        <taxon>Pasteurellaceae</taxon>
        <taxon>Actinobacillus</taxon>
    </lineage>
</organism>
<dbReference type="SUPFAM" id="SSF52058">
    <property type="entry name" value="L domain-like"/>
    <property type="match status" value="1"/>
</dbReference>
<evidence type="ECO:0000256" key="1">
    <source>
        <dbReference type="ARBA" id="ARBA00022614"/>
    </source>
</evidence>
<dbReference type="InterPro" id="IPR001611">
    <property type="entry name" value="Leu-rich_rpt"/>
</dbReference>
<dbReference type="Proteomes" id="UP000005532">
    <property type="component" value="Unassembled WGS sequence"/>
</dbReference>
<dbReference type="InterPro" id="IPR050836">
    <property type="entry name" value="SDS22/Internalin_LRR"/>
</dbReference>
<dbReference type="EMBL" id="ACQL01000101">
    <property type="protein sequence ID" value="EER46695.1"/>
    <property type="molecule type" value="Genomic_DNA"/>
</dbReference>
<name>C5S2U0_9PAST</name>
<comment type="caution">
    <text evidence="3">The sequence shown here is derived from an EMBL/GenBank/DDBJ whole genome shotgun (WGS) entry which is preliminary data.</text>
</comment>
<dbReference type="InterPro" id="IPR025875">
    <property type="entry name" value="Leu-rich_rpt_4"/>
</dbReference>
<reference evidence="3 4" key="1">
    <citation type="journal article" date="2010" name="Vet. Microbiol.">
        <title>Production of haemolysins by strains of the Actinobacillus minor/porcitonsillarum complex.</title>
        <authorList>
            <person name="Arya G."/>
            <person name="Niven D.F."/>
        </authorList>
    </citation>
    <scope>NUCLEOTIDE SEQUENCE [LARGE SCALE GENOMIC DNA]</scope>
    <source>
        <strain evidence="3 4">NM305</strain>
    </source>
</reference>
<sequence>MANDLILTGNKALANVQRSISVLNKLLPNSLDKLAWWNSLSYDWKNIFLSELKASEIEFNQKPDFYLEKLFNITLFDTTKLKICKNQIQDISPLGNLTQLTSLDLRYNQIQDISTLGNLTKLTRLRLDVNKIQDISALGNLTQLTELALHANQIRNISALRHLTQLISLDLGRNQIQDISPLATLENLETLHLGLTPISQPNIDWLQSKLPNCWIIY</sequence>
<dbReference type="OrthoDB" id="5678964at2"/>
<dbReference type="PANTHER" id="PTHR46652">
    <property type="entry name" value="LEUCINE-RICH REPEAT AND IQ DOMAIN-CONTAINING PROTEIN 1-RELATED"/>
    <property type="match status" value="1"/>
</dbReference>
<gene>
    <name evidence="3" type="ORF">AM305_10970</name>
</gene>
<keyword evidence="1" id="KW-0433">Leucine-rich repeat</keyword>
<proteinExistence type="predicted"/>
<dbReference type="SMART" id="SM00365">
    <property type="entry name" value="LRR_SD22"/>
    <property type="match status" value="4"/>
</dbReference>
<keyword evidence="2" id="KW-0677">Repeat</keyword>
<dbReference type="InterPro" id="IPR032675">
    <property type="entry name" value="LRR_dom_sf"/>
</dbReference>